<dbReference type="Gene3D" id="1.20.120.450">
    <property type="entry name" value="dinb family like domain"/>
    <property type="match status" value="1"/>
</dbReference>
<dbReference type="Proteomes" id="UP000664628">
    <property type="component" value="Unassembled WGS sequence"/>
</dbReference>
<accession>A0ABS3JNR0</accession>
<name>A0ABS3JNR0_9BACT</name>
<dbReference type="InterPro" id="IPR011463">
    <property type="entry name" value="DUF1569"/>
</dbReference>
<evidence type="ECO:0000313" key="2">
    <source>
        <dbReference type="Proteomes" id="UP000664628"/>
    </source>
</evidence>
<comment type="caution">
    <text evidence="1">The sequence shown here is derived from an EMBL/GenBank/DDBJ whole genome shotgun (WGS) entry which is preliminary data.</text>
</comment>
<reference evidence="1 2" key="1">
    <citation type="submission" date="2021-03" db="EMBL/GenBank/DDBJ databases">
        <title>Fibrella sp. HMF5405 genome sequencing and assembly.</title>
        <authorList>
            <person name="Kang H."/>
            <person name="Kim H."/>
            <person name="Bae S."/>
            <person name="Joh K."/>
        </authorList>
    </citation>
    <scope>NUCLEOTIDE SEQUENCE [LARGE SCALE GENOMIC DNA]</scope>
    <source>
        <strain evidence="1 2">HMF5405</strain>
    </source>
</reference>
<sequence>MMSFSSLQPRINALTPNSKRMWGTMNVGQMLAHCTDQVRIVLNEKTAKNTGTAVTRWLTKWFVLLVPLPLPRNIKTFPELDPALSLMTKPGDFVTDRDNLLAALSRLSKAPDDHQTSHPIFGTMSKSEAIKLTQIHLDHHLRQFSV</sequence>
<proteinExistence type="predicted"/>
<protein>
    <submittedName>
        <fullName evidence="1">DUF1569 domain-containing protein</fullName>
    </submittedName>
</protein>
<dbReference type="EMBL" id="JAFMYW010000008">
    <property type="protein sequence ID" value="MBO0951627.1"/>
    <property type="molecule type" value="Genomic_DNA"/>
</dbReference>
<dbReference type="RefSeq" id="WP_207331576.1">
    <property type="nucleotide sequence ID" value="NZ_JAFMYW010000008.1"/>
</dbReference>
<evidence type="ECO:0000313" key="1">
    <source>
        <dbReference type="EMBL" id="MBO0951627.1"/>
    </source>
</evidence>
<dbReference type="Pfam" id="PF07606">
    <property type="entry name" value="DUF1569"/>
    <property type="match status" value="1"/>
</dbReference>
<gene>
    <name evidence="1" type="ORF">J2I46_23795</name>
</gene>
<dbReference type="InterPro" id="IPR034660">
    <property type="entry name" value="DinB/YfiT-like"/>
</dbReference>
<keyword evidence="2" id="KW-1185">Reference proteome</keyword>
<dbReference type="SUPFAM" id="SSF109854">
    <property type="entry name" value="DinB/YfiT-like putative metalloenzymes"/>
    <property type="match status" value="1"/>
</dbReference>
<organism evidence="1 2">
    <name type="scientific">Fibrella forsythiae</name>
    <dbReference type="NCBI Taxonomy" id="2817061"/>
    <lineage>
        <taxon>Bacteria</taxon>
        <taxon>Pseudomonadati</taxon>
        <taxon>Bacteroidota</taxon>
        <taxon>Cytophagia</taxon>
        <taxon>Cytophagales</taxon>
        <taxon>Spirosomataceae</taxon>
        <taxon>Fibrella</taxon>
    </lineage>
</organism>